<dbReference type="PANTHER" id="PTHR46127:SF1">
    <property type="entry name" value="CILIA- AND FLAGELLA-ASSOCIATED PROTEIN 65"/>
    <property type="match status" value="1"/>
</dbReference>
<evidence type="ECO:0000256" key="4">
    <source>
        <dbReference type="ARBA" id="ARBA00023069"/>
    </source>
</evidence>
<protein>
    <submittedName>
        <fullName evidence="8">Uncharacterized protein</fullName>
    </submittedName>
</protein>
<sequence length="334" mass="37671">MFMYFNCRCTNTVHTKEDVIVWETFHTTPMKHCDYEDTIEFQGRNDTFQVLLRAPVPCHAIEVPDSVLMPLCAVQQITQTTFMLKNVSKLTTFFHWEYSQPFMLSPEKGYLKPDQELNISVAFHPQEALIHQQPVSCRFGTQADNLEGCCAVLLQGIGTTRNHLKMYSLMKKNNNKKNNNKTTIVPPGASVKAATSFTPTTVNSTSVEYLSVLFKGAINTSLLKLNGKGLEQAVTHAVELVNSSLAEAVFQWDIDCCGYSVFSIQPAGGSVPPQSHITLNVTYKPRQPILHYRRVACLILHRKPVYLNLIGNCLSEKPFKQLILESSNIHEVRY</sequence>
<feature type="domain" description="HYDIN/VesB/CFA65-like Ig-like" evidence="6">
    <location>
        <begin position="65"/>
        <end position="144"/>
    </location>
</feature>
<dbReference type="Pfam" id="PF24507">
    <property type="entry name" value="Ig_CFAP65_4th"/>
    <property type="match status" value="1"/>
</dbReference>
<comment type="subcellular location">
    <subcellularLocation>
        <location evidence="1">Cell projection</location>
        <location evidence="1">Cilium</location>
    </subcellularLocation>
    <subcellularLocation>
        <location evidence="2">Cytoplasm</location>
    </subcellularLocation>
</comment>
<organism evidence="8 9">
    <name type="scientific">Periophthalmus magnuspinnatus</name>
    <dbReference type="NCBI Taxonomy" id="409849"/>
    <lineage>
        <taxon>Eukaryota</taxon>
        <taxon>Metazoa</taxon>
        <taxon>Chordata</taxon>
        <taxon>Craniata</taxon>
        <taxon>Vertebrata</taxon>
        <taxon>Euteleostomi</taxon>
        <taxon>Actinopterygii</taxon>
        <taxon>Neopterygii</taxon>
        <taxon>Teleostei</taxon>
        <taxon>Neoteleostei</taxon>
        <taxon>Acanthomorphata</taxon>
        <taxon>Gobiaria</taxon>
        <taxon>Gobiiformes</taxon>
        <taxon>Gobioidei</taxon>
        <taxon>Gobiidae</taxon>
        <taxon>Oxudercinae</taxon>
        <taxon>Periophthalmus</taxon>
    </lineage>
</organism>
<keyword evidence="9" id="KW-1185">Reference proteome</keyword>
<evidence type="ECO:0000256" key="1">
    <source>
        <dbReference type="ARBA" id="ARBA00004138"/>
    </source>
</evidence>
<dbReference type="GO" id="GO:0007288">
    <property type="term" value="P:sperm axoneme assembly"/>
    <property type="evidence" value="ECO:0007669"/>
    <property type="project" value="TreeGrafter"/>
</dbReference>
<evidence type="ECO:0000256" key="5">
    <source>
        <dbReference type="ARBA" id="ARBA00023273"/>
    </source>
</evidence>
<reference evidence="8" key="1">
    <citation type="submission" date="2025-08" db="UniProtKB">
        <authorList>
            <consortium name="Ensembl"/>
        </authorList>
    </citation>
    <scope>IDENTIFICATION</scope>
</reference>
<dbReference type="PANTHER" id="PTHR46127">
    <property type="entry name" value="CILIA- AND FLAGELLA-ASSOCIATED PROTEIN 65"/>
    <property type="match status" value="1"/>
</dbReference>
<dbReference type="AlphaFoldDB" id="A0A3B4AZK3"/>
<evidence type="ECO:0000256" key="3">
    <source>
        <dbReference type="ARBA" id="ARBA00022490"/>
    </source>
</evidence>
<dbReference type="Gene3D" id="2.60.40.10">
    <property type="entry name" value="Immunoglobulins"/>
    <property type="match status" value="2"/>
</dbReference>
<evidence type="ECO:0000313" key="8">
    <source>
        <dbReference type="Ensembl" id="ENSPMGP00000022563.1"/>
    </source>
</evidence>
<dbReference type="Ensembl" id="ENSPMGT00000024033.1">
    <property type="protein sequence ID" value="ENSPMGP00000022563.1"/>
    <property type="gene ID" value="ENSPMGG00000018260.1"/>
</dbReference>
<keyword evidence="4" id="KW-0969">Cilium</keyword>
<dbReference type="InterPro" id="IPR058536">
    <property type="entry name" value="Ig_CFAP65_4th"/>
</dbReference>
<feature type="domain" description="CFAP65 fourth Ig-like" evidence="7">
    <location>
        <begin position="230"/>
        <end position="316"/>
    </location>
</feature>
<evidence type="ECO:0000256" key="2">
    <source>
        <dbReference type="ARBA" id="ARBA00004496"/>
    </source>
</evidence>
<keyword evidence="3" id="KW-0963">Cytoplasm</keyword>
<dbReference type="Proteomes" id="UP000261520">
    <property type="component" value="Unplaced"/>
</dbReference>
<dbReference type="Pfam" id="PF22544">
    <property type="entry name" value="HYDIN_VesB_CFA65-like_Ig"/>
    <property type="match status" value="1"/>
</dbReference>
<evidence type="ECO:0000259" key="7">
    <source>
        <dbReference type="Pfam" id="PF24507"/>
    </source>
</evidence>
<dbReference type="InterPro" id="IPR053879">
    <property type="entry name" value="HYDIN_VesB_CFA65-like_Ig"/>
</dbReference>
<proteinExistence type="predicted"/>
<dbReference type="InterPro" id="IPR008962">
    <property type="entry name" value="PapD-like_sf"/>
</dbReference>
<dbReference type="SUPFAM" id="SSF49354">
    <property type="entry name" value="PapD-like"/>
    <property type="match status" value="1"/>
</dbReference>
<keyword evidence="5" id="KW-0966">Cell projection</keyword>
<reference evidence="8" key="2">
    <citation type="submission" date="2025-09" db="UniProtKB">
        <authorList>
            <consortium name="Ensembl"/>
        </authorList>
    </citation>
    <scope>IDENTIFICATION</scope>
</reference>
<dbReference type="InterPro" id="IPR013783">
    <property type="entry name" value="Ig-like_fold"/>
</dbReference>
<evidence type="ECO:0000259" key="6">
    <source>
        <dbReference type="Pfam" id="PF22544"/>
    </source>
</evidence>
<dbReference type="GO" id="GO:0036126">
    <property type="term" value="C:sperm flagellum"/>
    <property type="evidence" value="ECO:0007669"/>
    <property type="project" value="TreeGrafter"/>
</dbReference>
<evidence type="ECO:0000313" key="9">
    <source>
        <dbReference type="Proteomes" id="UP000261520"/>
    </source>
</evidence>
<dbReference type="InterPro" id="IPR052614">
    <property type="entry name" value="CFAP65"/>
</dbReference>
<accession>A0A3B4AZK3</accession>
<name>A0A3B4AZK3_9GOBI</name>
<dbReference type="GO" id="GO:0005737">
    <property type="term" value="C:cytoplasm"/>
    <property type="evidence" value="ECO:0007669"/>
    <property type="project" value="TreeGrafter"/>
</dbReference>